<dbReference type="Proteomes" id="UP000095192">
    <property type="component" value="Unassembled WGS sequence"/>
</dbReference>
<proteinExistence type="predicted"/>
<keyword evidence="2" id="KW-1185">Reference proteome</keyword>
<gene>
    <name evidence="1" type="ORF">cyc_02579</name>
</gene>
<evidence type="ECO:0000313" key="1">
    <source>
        <dbReference type="EMBL" id="OEH76378.1"/>
    </source>
</evidence>
<name>A0A1D3CYV4_9EIME</name>
<dbReference type="EMBL" id="JROU02001479">
    <property type="protein sequence ID" value="OEH76378.1"/>
    <property type="molecule type" value="Genomic_DNA"/>
</dbReference>
<dbReference type="AlphaFoldDB" id="A0A1D3CYV4"/>
<reference evidence="1 2" key="1">
    <citation type="journal article" date="2016" name="BMC Genomics">
        <title>Comparative genomics reveals Cyclospora cayetanensis possesses coccidia-like metabolism and invasion components but unique surface antigens.</title>
        <authorList>
            <person name="Liu S."/>
            <person name="Wang L."/>
            <person name="Zheng H."/>
            <person name="Xu Z."/>
            <person name="Roellig D.M."/>
            <person name="Li N."/>
            <person name="Frace M.A."/>
            <person name="Tang K."/>
            <person name="Arrowood M.J."/>
            <person name="Moss D.M."/>
            <person name="Zhang L."/>
            <person name="Feng Y."/>
            <person name="Xiao L."/>
        </authorList>
    </citation>
    <scope>NUCLEOTIDE SEQUENCE [LARGE SCALE GENOMIC DNA]</scope>
    <source>
        <strain evidence="1 2">CHN_HEN01</strain>
    </source>
</reference>
<organism evidence="1 2">
    <name type="scientific">Cyclospora cayetanensis</name>
    <dbReference type="NCBI Taxonomy" id="88456"/>
    <lineage>
        <taxon>Eukaryota</taxon>
        <taxon>Sar</taxon>
        <taxon>Alveolata</taxon>
        <taxon>Apicomplexa</taxon>
        <taxon>Conoidasida</taxon>
        <taxon>Coccidia</taxon>
        <taxon>Eucoccidiorida</taxon>
        <taxon>Eimeriorina</taxon>
        <taxon>Eimeriidae</taxon>
        <taxon>Cyclospora</taxon>
    </lineage>
</organism>
<comment type="caution">
    <text evidence="1">The sequence shown here is derived from an EMBL/GenBank/DDBJ whole genome shotgun (WGS) entry which is preliminary data.</text>
</comment>
<protein>
    <submittedName>
        <fullName evidence="1">Uncharacterized protein</fullName>
    </submittedName>
</protein>
<evidence type="ECO:0000313" key="2">
    <source>
        <dbReference type="Proteomes" id="UP000095192"/>
    </source>
</evidence>
<sequence length="100" mass="11235">MIGGAELTQSLRCLLWTVGELDNHMQGVVSVARETTERLYRVTAATAKAIPMAAANRNDHLSWLHHQAANFASQALDQAGKQVWRAYYRTLLGIVFEYYP</sequence>
<dbReference type="VEuPathDB" id="ToxoDB:cyc_02579"/>
<accession>A0A1D3CYV4</accession>
<dbReference type="InParanoid" id="A0A1D3CYV4"/>